<evidence type="ECO:0000313" key="3">
    <source>
        <dbReference type="EMBL" id="TKW51429.1"/>
    </source>
</evidence>
<feature type="compositionally biased region" description="Pro residues" evidence="1">
    <location>
        <begin position="145"/>
        <end position="164"/>
    </location>
</feature>
<evidence type="ECO:0000259" key="2">
    <source>
        <dbReference type="Pfam" id="PF04424"/>
    </source>
</evidence>
<dbReference type="STRING" id="1306861.A0A4U6X8W7"/>
<dbReference type="PANTHER" id="PTHR18063">
    <property type="entry name" value="NF-E2 INDUCIBLE PROTEIN"/>
    <property type="match status" value="1"/>
</dbReference>
<dbReference type="GO" id="GO:0004843">
    <property type="term" value="F:cysteine-type deubiquitinase activity"/>
    <property type="evidence" value="ECO:0007669"/>
    <property type="project" value="InterPro"/>
</dbReference>
<feature type="compositionally biased region" description="Polar residues" evidence="1">
    <location>
        <begin position="1"/>
        <end position="20"/>
    </location>
</feature>
<feature type="compositionally biased region" description="Polar residues" evidence="1">
    <location>
        <begin position="69"/>
        <end position="81"/>
    </location>
</feature>
<feature type="compositionally biased region" description="Low complexity" evidence="1">
    <location>
        <begin position="189"/>
        <end position="208"/>
    </location>
</feature>
<dbReference type="EMBL" id="PJEX01000306">
    <property type="protein sequence ID" value="TKW51429.1"/>
    <property type="molecule type" value="Genomic_DNA"/>
</dbReference>
<dbReference type="Pfam" id="PF04424">
    <property type="entry name" value="MINDY_DUB"/>
    <property type="match status" value="1"/>
</dbReference>
<dbReference type="PANTHER" id="PTHR18063:SF6">
    <property type="entry name" value="UBIQUITIN CARBOXYL-TERMINAL HYDROLASE"/>
    <property type="match status" value="1"/>
</dbReference>
<reference evidence="3 4" key="1">
    <citation type="journal article" date="2019" name="PLoS ONE">
        <title>Comparative genome analysis indicates high evolutionary potential of pathogenicity genes in Colletotrichum tanaceti.</title>
        <authorList>
            <person name="Lelwala R.V."/>
            <person name="Korhonen P.K."/>
            <person name="Young N.D."/>
            <person name="Scott J.B."/>
            <person name="Ades P.A."/>
            <person name="Gasser R.B."/>
            <person name="Taylor P.W.J."/>
        </authorList>
    </citation>
    <scope>NUCLEOTIDE SEQUENCE [LARGE SCALE GENOMIC DNA]</scope>
    <source>
        <strain evidence="3">BRIP57314</strain>
    </source>
</reference>
<sequence>MVTRKPTSGESSVDANTATPRIQDMRKELWGAATDSPSTDAGSVWDDAPQQKGAAALNQQTIPKDVTESLRTASVASQGPHMTNGAWDGDAVDADLQGQGRRPPTVGQPTTDANSVPLVLRPGPQPARSDTNPFKRKDSRADIDPAPPPLANNLPTMPPLPPLQPLSQMSTGETSNNPWQPALDHHAQRTANAGTAATASAQQSLRTQNSGESERDAWAASQDPKLPAIPTSPALLSLPSEPASPAWDELPENQTKKPAEPQKPVSNDVAGDQHAWDDLGSQNKGKAKAAAPVIPPPTFEDAPMDDWNLIDFEPPAGPPPGRSHVTEQNPATSERQPAGEKLPPALPPRNDEEVAPRQPPRPVDGKSETYQIKNIAWYDHRAEKNPRISPILVQNANGPCPLLALVNALTLTTPPSLSDAALVQVLRSREQISLGYLLDAVVDELMRRTQESLPDVSLLYGFLKGLHTGMNVNPRFVPTPDIVKAFKRTSLTHLHPTERDDLIPGTFEDTKEMALYAAFAIPLIHGWLPTKSDPAYAAFERQAASFEDVQTLLFRDEELQDKLGTLTEEEEEVYSDIQAIKAFLETSATQLTPSGLDVITRAMKPGSLAILFRNDHFSTLYRHPSTQQLLVLVTDAGYAAHDEVVWESLADVNGERTEYYSGDFRLVGGEGEQSQGSSRGGQASVGDNGPGGGKPGIDTGDGGEGGWSTVPGRGRQKTLEPSSQSDEASLSPSHEQEDRDLALALQLQEEEEQRHRAEQSARRRESMLSEQYIEQQARLQQGPTTRRGANRQGVRAGAPRSNSVSNINLLAPQGIRRNSNSNAAVPPTSGRQPGQPPQMVRPLVPPLVPVRRSGVNRPADEGLDDAPPTYEQAQAAAKYEPPPGHPHHASSPTAGRQGNNGGAGPSYLPRPMVGGGRGRVMGPGGVVGSSQGARDRDCIVM</sequence>
<feature type="region of interest" description="Disordered" evidence="1">
    <location>
        <begin position="1"/>
        <end position="367"/>
    </location>
</feature>
<evidence type="ECO:0000256" key="1">
    <source>
        <dbReference type="SAM" id="MobiDB-lite"/>
    </source>
</evidence>
<dbReference type="GO" id="GO:0071108">
    <property type="term" value="P:protein K48-linked deubiquitination"/>
    <property type="evidence" value="ECO:0007669"/>
    <property type="project" value="TreeGrafter"/>
</dbReference>
<evidence type="ECO:0000313" key="4">
    <source>
        <dbReference type="Proteomes" id="UP000310108"/>
    </source>
</evidence>
<dbReference type="InterPro" id="IPR033979">
    <property type="entry name" value="MINDY_domain"/>
</dbReference>
<protein>
    <recommendedName>
        <fullName evidence="2">MINDY deubiquitinase domain-containing protein</fullName>
    </recommendedName>
</protein>
<gene>
    <name evidence="3" type="primary">YGL082W</name>
    <name evidence="3" type="ORF">CTA1_4566</name>
</gene>
<name>A0A4U6X8W7_9PEZI</name>
<feature type="compositionally biased region" description="Basic and acidic residues" evidence="1">
    <location>
        <begin position="133"/>
        <end position="143"/>
    </location>
</feature>
<proteinExistence type="predicted"/>
<feature type="compositionally biased region" description="Gly residues" evidence="1">
    <location>
        <begin position="688"/>
        <end position="706"/>
    </location>
</feature>
<feature type="compositionally biased region" description="Polar residues" evidence="1">
    <location>
        <begin position="719"/>
        <end position="733"/>
    </location>
</feature>
<feature type="domain" description="MINDY deubiquitinase" evidence="2">
    <location>
        <begin position="368"/>
        <end position="664"/>
    </location>
</feature>
<feature type="compositionally biased region" description="Basic and acidic residues" evidence="1">
    <location>
        <begin position="752"/>
        <end position="767"/>
    </location>
</feature>
<dbReference type="OrthoDB" id="10261212at2759"/>
<dbReference type="InterPro" id="IPR007518">
    <property type="entry name" value="MINDY"/>
</dbReference>
<dbReference type="GO" id="GO:0005829">
    <property type="term" value="C:cytosol"/>
    <property type="evidence" value="ECO:0007669"/>
    <property type="project" value="TreeGrafter"/>
</dbReference>
<feature type="region of interest" description="Disordered" evidence="1">
    <location>
        <begin position="664"/>
        <end position="941"/>
    </location>
</feature>
<dbReference type="GO" id="GO:1990380">
    <property type="term" value="F:K48-linked deubiquitinase activity"/>
    <property type="evidence" value="ECO:0007669"/>
    <property type="project" value="InterPro"/>
</dbReference>
<dbReference type="Proteomes" id="UP000310108">
    <property type="component" value="Unassembled WGS sequence"/>
</dbReference>
<feature type="compositionally biased region" description="Polar residues" evidence="1">
    <location>
        <begin position="768"/>
        <end position="784"/>
    </location>
</feature>
<feature type="compositionally biased region" description="Low complexity" evidence="1">
    <location>
        <begin position="672"/>
        <end position="682"/>
    </location>
</feature>
<feature type="compositionally biased region" description="Polar residues" evidence="1">
    <location>
        <begin position="326"/>
        <end position="335"/>
    </location>
</feature>
<keyword evidence="4" id="KW-1185">Reference proteome</keyword>
<accession>A0A4U6X8W7</accession>
<dbReference type="GO" id="GO:0071944">
    <property type="term" value="C:cell periphery"/>
    <property type="evidence" value="ECO:0007669"/>
    <property type="project" value="TreeGrafter"/>
</dbReference>
<comment type="caution">
    <text evidence="3">The sequence shown here is derived from an EMBL/GenBank/DDBJ whole genome shotgun (WGS) entry which is preliminary data.</text>
</comment>
<dbReference type="AlphaFoldDB" id="A0A4U6X8W7"/>
<organism evidence="3 4">
    <name type="scientific">Colletotrichum tanaceti</name>
    <dbReference type="NCBI Taxonomy" id="1306861"/>
    <lineage>
        <taxon>Eukaryota</taxon>
        <taxon>Fungi</taxon>
        <taxon>Dikarya</taxon>
        <taxon>Ascomycota</taxon>
        <taxon>Pezizomycotina</taxon>
        <taxon>Sordariomycetes</taxon>
        <taxon>Hypocreomycetidae</taxon>
        <taxon>Glomerellales</taxon>
        <taxon>Glomerellaceae</taxon>
        <taxon>Colletotrichum</taxon>
        <taxon>Colletotrichum destructivum species complex</taxon>
    </lineage>
</organism>
<dbReference type="GO" id="GO:0016807">
    <property type="term" value="F:cysteine-type carboxypeptidase activity"/>
    <property type="evidence" value="ECO:0007669"/>
    <property type="project" value="TreeGrafter"/>
</dbReference>
<feature type="compositionally biased region" description="Gly residues" evidence="1">
    <location>
        <begin position="913"/>
        <end position="927"/>
    </location>
</feature>